<dbReference type="OrthoDB" id="8905397at2"/>
<protein>
    <recommendedName>
        <fullName evidence="5">DUF4334 domain-containing protein</fullName>
    </recommendedName>
</protein>
<gene>
    <name evidence="3" type="ORF">A5635_12025</name>
</gene>
<dbReference type="Pfam" id="PF14232">
    <property type="entry name" value="DUF4334"/>
    <property type="match status" value="1"/>
</dbReference>
<evidence type="ECO:0000259" key="1">
    <source>
        <dbReference type="Pfam" id="PF14231"/>
    </source>
</evidence>
<dbReference type="Pfam" id="PF14231">
    <property type="entry name" value="GXWXG"/>
    <property type="match status" value="1"/>
</dbReference>
<name>A0A1A3UIV2_MYCAS</name>
<reference evidence="3 4" key="1">
    <citation type="submission" date="2016-06" db="EMBL/GenBank/DDBJ databases">
        <authorList>
            <person name="Kjaerup R.B."/>
            <person name="Dalgaard T.S."/>
            <person name="Juul-Madsen H.R."/>
        </authorList>
    </citation>
    <scope>NUCLEOTIDE SEQUENCE [LARGE SCALE GENOMIC DNA]</scope>
    <source>
        <strain evidence="3 4">1245335.1</strain>
    </source>
</reference>
<dbReference type="EMBL" id="LZLR01000008">
    <property type="protein sequence ID" value="OBK27075.1"/>
    <property type="molecule type" value="Genomic_DNA"/>
</dbReference>
<evidence type="ECO:0000313" key="4">
    <source>
        <dbReference type="Proteomes" id="UP000093819"/>
    </source>
</evidence>
<evidence type="ECO:0000313" key="3">
    <source>
        <dbReference type="EMBL" id="OBK27075.1"/>
    </source>
</evidence>
<dbReference type="Gene3D" id="2.40.128.580">
    <property type="entry name" value="GXWXG domain"/>
    <property type="match status" value="1"/>
</dbReference>
<dbReference type="Proteomes" id="UP000093819">
    <property type="component" value="Unassembled WGS sequence"/>
</dbReference>
<comment type="caution">
    <text evidence="3">The sequence shown here is derived from an EMBL/GenBank/DDBJ whole genome shotgun (WGS) entry which is preliminary data.</text>
</comment>
<accession>A0A1A3UIV2</accession>
<dbReference type="InterPro" id="IPR025568">
    <property type="entry name" value="DUF4334"/>
</dbReference>
<feature type="domain" description="DUF4334" evidence="2">
    <location>
        <begin position="116"/>
        <end position="174"/>
    </location>
</feature>
<dbReference type="InterPro" id="IPR025951">
    <property type="entry name" value="GXWXG_dom"/>
</dbReference>
<evidence type="ECO:0008006" key="5">
    <source>
        <dbReference type="Google" id="ProtNLM"/>
    </source>
</evidence>
<dbReference type="AlphaFoldDB" id="A0A1A3UIV2"/>
<sequence length="175" mass="19795">MNISTITNQTRDTTASAARDKFNELKERAGQRLVTGPQRMLIPDADLDEFWASLETATIDFMIGEWQGGEFDTGHRENGTLAQINWFGKTFNSATDAQPLVCLDADGNKFFNTENGEASLWMVEFRGEVTATMIFDQQPVHDHFKKIDDHAVLGIMNGKNALDNGRYAYFYMERV</sequence>
<dbReference type="RefSeq" id="WP_065033673.1">
    <property type="nucleotide sequence ID" value="NZ_LZLR01000008.1"/>
</dbReference>
<feature type="domain" description="GXWXG" evidence="1">
    <location>
        <begin position="49"/>
        <end position="107"/>
    </location>
</feature>
<organism evidence="3 4">
    <name type="scientific">Mycobacterium asiaticum</name>
    <dbReference type="NCBI Taxonomy" id="1790"/>
    <lineage>
        <taxon>Bacteria</taxon>
        <taxon>Bacillati</taxon>
        <taxon>Actinomycetota</taxon>
        <taxon>Actinomycetes</taxon>
        <taxon>Mycobacteriales</taxon>
        <taxon>Mycobacteriaceae</taxon>
        <taxon>Mycobacterium</taxon>
    </lineage>
</organism>
<proteinExistence type="predicted"/>
<evidence type="ECO:0000259" key="2">
    <source>
        <dbReference type="Pfam" id="PF14232"/>
    </source>
</evidence>